<dbReference type="Proteomes" id="UP000679284">
    <property type="component" value="Plasmid unnamed3"/>
</dbReference>
<sequence length="155" mass="16378">MTWKRLNILIAVLLILGGASYAAAINRSAAQAIFFSSAGIGPAYFPNILAALLIGLSLIVLIRNIADRSAEKAARIVTENAGYILGTLALAVLAIALWQVTGFFYPVVFGLLAVLMSVFRAETGGRRAVVTGIVTAAGTTLFIYALFGRILQVSF</sequence>
<keyword evidence="4" id="KW-1185">Reference proteome</keyword>
<keyword evidence="1" id="KW-0812">Transmembrane</keyword>
<feature type="transmembrane region" description="Helical" evidence="1">
    <location>
        <begin position="78"/>
        <end position="97"/>
    </location>
</feature>
<organism evidence="3 4">
    <name type="scientific">Falsirhodobacter algicola</name>
    <dbReference type="NCBI Taxonomy" id="2692330"/>
    <lineage>
        <taxon>Bacteria</taxon>
        <taxon>Pseudomonadati</taxon>
        <taxon>Pseudomonadota</taxon>
        <taxon>Alphaproteobacteria</taxon>
        <taxon>Rhodobacterales</taxon>
        <taxon>Paracoccaceae</taxon>
        <taxon>Falsirhodobacter</taxon>
    </lineage>
</organism>
<dbReference type="EMBL" id="CP047292">
    <property type="protein sequence ID" value="QUS37334.1"/>
    <property type="molecule type" value="Genomic_DNA"/>
</dbReference>
<geneLocation type="plasmid" evidence="3 4">
    <name>unnamed3</name>
</geneLocation>
<evidence type="ECO:0000259" key="2">
    <source>
        <dbReference type="Pfam" id="PF07331"/>
    </source>
</evidence>
<keyword evidence="3" id="KW-0614">Plasmid</keyword>
<protein>
    <recommendedName>
        <fullName evidence="2">DUF1468 domain-containing protein</fullName>
    </recommendedName>
</protein>
<reference evidence="3" key="1">
    <citation type="submission" date="2020-01" db="EMBL/GenBank/DDBJ databases">
        <authorList>
            <person name="Yang Y."/>
            <person name="Kwon Y.M."/>
        </authorList>
    </citation>
    <scope>NUCLEOTIDE SEQUENCE</scope>
    <source>
        <strain evidence="3">PG104</strain>
        <plasmid evidence="3">unnamed3</plasmid>
    </source>
</reference>
<feature type="domain" description="DUF1468" evidence="2">
    <location>
        <begin position="10"/>
        <end position="155"/>
    </location>
</feature>
<dbReference type="InterPro" id="IPR009936">
    <property type="entry name" value="DUF1468"/>
</dbReference>
<keyword evidence="1" id="KW-0472">Membrane</keyword>
<evidence type="ECO:0000313" key="3">
    <source>
        <dbReference type="EMBL" id="QUS37334.1"/>
    </source>
</evidence>
<proteinExistence type="predicted"/>
<name>A0A8J8SME1_9RHOB</name>
<gene>
    <name evidence="3" type="ORF">GR316_13220</name>
</gene>
<dbReference type="RefSeq" id="WP_211785514.1">
    <property type="nucleotide sequence ID" value="NZ_CP047292.1"/>
</dbReference>
<feature type="transmembrane region" description="Helical" evidence="1">
    <location>
        <begin position="128"/>
        <end position="147"/>
    </location>
</feature>
<evidence type="ECO:0000313" key="4">
    <source>
        <dbReference type="Proteomes" id="UP000679284"/>
    </source>
</evidence>
<keyword evidence="1" id="KW-1133">Transmembrane helix</keyword>
<dbReference type="KEGG" id="fap:GR316_13220"/>
<feature type="transmembrane region" description="Helical" evidence="1">
    <location>
        <begin position="103"/>
        <end position="121"/>
    </location>
</feature>
<feature type="transmembrane region" description="Helical" evidence="1">
    <location>
        <begin position="48"/>
        <end position="66"/>
    </location>
</feature>
<accession>A0A8J8SME1</accession>
<dbReference type="AlphaFoldDB" id="A0A8J8SME1"/>
<dbReference type="Pfam" id="PF07331">
    <property type="entry name" value="TctB"/>
    <property type="match status" value="1"/>
</dbReference>
<evidence type="ECO:0000256" key="1">
    <source>
        <dbReference type="SAM" id="Phobius"/>
    </source>
</evidence>